<evidence type="ECO:0000313" key="2">
    <source>
        <dbReference type="Proteomes" id="UP000828390"/>
    </source>
</evidence>
<gene>
    <name evidence="1" type="ORF">DPMN_109543</name>
</gene>
<reference evidence="1" key="2">
    <citation type="submission" date="2020-11" db="EMBL/GenBank/DDBJ databases">
        <authorList>
            <person name="McCartney M.A."/>
            <person name="Auch B."/>
            <person name="Kono T."/>
            <person name="Mallez S."/>
            <person name="Becker A."/>
            <person name="Gohl D.M."/>
            <person name="Silverstein K.A.T."/>
            <person name="Koren S."/>
            <person name="Bechman K.B."/>
            <person name="Herman A."/>
            <person name="Abrahante J.E."/>
            <person name="Garbe J."/>
        </authorList>
    </citation>
    <scope>NUCLEOTIDE SEQUENCE</scope>
    <source>
        <strain evidence="1">Duluth1</strain>
        <tissue evidence="1">Whole animal</tissue>
    </source>
</reference>
<proteinExistence type="predicted"/>
<name>A0A9D4QM37_DREPO</name>
<sequence length="59" mass="6683">MPGDRTHRPVTGLFVTEALDVQNNVFGSNMDVVLKRTVARTPSYTQTLKLTTCRTHMYI</sequence>
<protein>
    <submittedName>
        <fullName evidence="1">Uncharacterized protein</fullName>
    </submittedName>
</protein>
<comment type="caution">
    <text evidence="1">The sequence shown here is derived from an EMBL/GenBank/DDBJ whole genome shotgun (WGS) entry which is preliminary data.</text>
</comment>
<reference evidence="1" key="1">
    <citation type="journal article" date="2019" name="bioRxiv">
        <title>The Genome of the Zebra Mussel, Dreissena polymorpha: A Resource for Invasive Species Research.</title>
        <authorList>
            <person name="McCartney M.A."/>
            <person name="Auch B."/>
            <person name="Kono T."/>
            <person name="Mallez S."/>
            <person name="Zhang Y."/>
            <person name="Obille A."/>
            <person name="Becker A."/>
            <person name="Abrahante J.E."/>
            <person name="Garbe J."/>
            <person name="Badalamenti J.P."/>
            <person name="Herman A."/>
            <person name="Mangelson H."/>
            <person name="Liachko I."/>
            <person name="Sullivan S."/>
            <person name="Sone E.D."/>
            <person name="Koren S."/>
            <person name="Silverstein K.A.T."/>
            <person name="Beckman K.B."/>
            <person name="Gohl D.M."/>
        </authorList>
    </citation>
    <scope>NUCLEOTIDE SEQUENCE</scope>
    <source>
        <strain evidence="1">Duluth1</strain>
        <tissue evidence="1">Whole animal</tissue>
    </source>
</reference>
<keyword evidence="2" id="KW-1185">Reference proteome</keyword>
<evidence type="ECO:0000313" key="1">
    <source>
        <dbReference type="EMBL" id="KAH3836173.1"/>
    </source>
</evidence>
<accession>A0A9D4QM37</accession>
<organism evidence="1 2">
    <name type="scientific">Dreissena polymorpha</name>
    <name type="common">Zebra mussel</name>
    <name type="synonym">Mytilus polymorpha</name>
    <dbReference type="NCBI Taxonomy" id="45954"/>
    <lineage>
        <taxon>Eukaryota</taxon>
        <taxon>Metazoa</taxon>
        <taxon>Spiralia</taxon>
        <taxon>Lophotrochozoa</taxon>
        <taxon>Mollusca</taxon>
        <taxon>Bivalvia</taxon>
        <taxon>Autobranchia</taxon>
        <taxon>Heteroconchia</taxon>
        <taxon>Euheterodonta</taxon>
        <taxon>Imparidentia</taxon>
        <taxon>Neoheterodontei</taxon>
        <taxon>Myida</taxon>
        <taxon>Dreissenoidea</taxon>
        <taxon>Dreissenidae</taxon>
        <taxon>Dreissena</taxon>
    </lineage>
</organism>
<dbReference type="Proteomes" id="UP000828390">
    <property type="component" value="Unassembled WGS sequence"/>
</dbReference>
<dbReference type="EMBL" id="JAIWYP010000004">
    <property type="protein sequence ID" value="KAH3836173.1"/>
    <property type="molecule type" value="Genomic_DNA"/>
</dbReference>
<dbReference type="AlphaFoldDB" id="A0A9D4QM37"/>